<gene>
    <name evidence="3" type="ORF">GCM10022395_35790</name>
</gene>
<dbReference type="SUPFAM" id="SSF56300">
    <property type="entry name" value="Metallo-dependent phosphatases"/>
    <property type="match status" value="1"/>
</dbReference>
<dbReference type="Proteomes" id="UP001500954">
    <property type="component" value="Unassembled WGS sequence"/>
</dbReference>
<dbReference type="PROSITE" id="PS51318">
    <property type="entry name" value="TAT"/>
    <property type="match status" value="1"/>
</dbReference>
<accession>A0ABP6YJB2</accession>
<evidence type="ECO:0000313" key="4">
    <source>
        <dbReference type="Proteomes" id="UP001500954"/>
    </source>
</evidence>
<evidence type="ECO:0000313" key="3">
    <source>
        <dbReference type="EMBL" id="GAA3584649.1"/>
    </source>
</evidence>
<dbReference type="PANTHER" id="PTHR22953">
    <property type="entry name" value="ACID PHOSPHATASE RELATED"/>
    <property type="match status" value="1"/>
</dbReference>
<sequence>MKKDRREFLKSTVGLTALTSLVPAIAVGQSFSIESRDPDLGHVFLTSPYLQNPSPNAITVMFIVNLPSYSYVEFGESEELGKKAHKTENGLVVAYNRVNKITLLNLKPATTYYYRVVSKEISKFDPYNLIYGETIVSYIHSFITPSFEKDDVSVLIMNDLHERPYSIPHLMNLVDKKEMDFVFFNGDVFDYQEDEKQIIDNMLTPCCDEFASNIPFYFVRGNHETRGKFARELYHYFATPKEQQYYEFLWGVTHFTVLDTGEDKPDTDKEYGNIVDFDSYREEQLQWFKKVVQTAGFKKAKFRVVLMHIPFFHSDDWHGTKHLEKLFSSIFNDSKIDICICGHTHRYGVYSPDKKKHRYPIIIGGGPKEGNRTIISLKANSKQLSLKMMRDDGKLVGNYDIVPKE</sequence>
<feature type="domain" description="Calcineurin-like phosphoesterase" evidence="2">
    <location>
        <begin position="153"/>
        <end position="347"/>
    </location>
</feature>
<evidence type="ECO:0000256" key="1">
    <source>
        <dbReference type="ARBA" id="ARBA00022729"/>
    </source>
</evidence>
<dbReference type="EMBL" id="BAABCY010000103">
    <property type="protein sequence ID" value="GAA3584649.1"/>
    <property type="molecule type" value="Genomic_DNA"/>
</dbReference>
<keyword evidence="1" id="KW-0732">Signal</keyword>
<protein>
    <submittedName>
        <fullName evidence="3">Metallophosphoesterase</fullName>
    </submittedName>
</protein>
<dbReference type="RefSeq" id="WP_345007836.1">
    <property type="nucleotide sequence ID" value="NZ_BAABCY010000103.1"/>
</dbReference>
<comment type="caution">
    <text evidence="3">The sequence shown here is derived from an EMBL/GenBank/DDBJ whole genome shotgun (WGS) entry which is preliminary data.</text>
</comment>
<dbReference type="InterPro" id="IPR006311">
    <property type="entry name" value="TAT_signal"/>
</dbReference>
<dbReference type="InterPro" id="IPR029052">
    <property type="entry name" value="Metallo-depent_PP-like"/>
</dbReference>
<dbReference type="Gene3D" id="2.60.40.380">
    <property type="entry name" value="Purple acid phosphatase-like, N-terminal"/>
    <property type="match status" value="1"/>
</dbReference>
<evidence type="ECO:0000259" key="2">
    <source>
        <dbReference type="Pfam" id="PF00149"/>
    </source>
</evidence>
<dbReference type="InterPro" id="IPR039331">
    <property type="entry name" value="PAPs-like"/>
</dbReference>
<reference evidence="4" key="1">
    <citation type="journal article" date="2019" name="Int. J. Syst. Evol. Microbiol.">
        <title>The Global Catalogue of Microorganisms (GCM) 10K type strain sequencing project: providing services to taxonomists for standard genome sequencing and annotation.</title>
        <authorList>
            <consortium name="The Broad Institute Genomics Platform"/>
            <consortium name="The Broad Institute Genome Sequencing Center for Infectious Disease"/>
            <person name="Wu L."/>
            <person name="Ma J."/>
        </authorList>
    </citation>
    <scope>NUCLEOTIDE SEQUENCE [LARGE SCALE GENOMIC DNA]</scope>
    <source>
        <strain evidence="4">JCM 17111</strain>
    </source>
</reference>
<keyword evidence="4" id="KW-1185">Reference proteome</keyword>
<dbReference type="Pfam" id="PF00149">
    <property type="entry name" value="Metallophos"/>
    <property type="match status" value="1"/>
</dbReference>
<proteinExistence type="predicted"/>
<dbReference type="InterPro" id="IPR008963">
    <property type="entry name" value="Purple_acid_Pase-like_N"/>
</dbReference>
<name>A0ABP6YJB2_9FLAO</name>
<dbReference type="InterPro" id="IPR004843">
    <property type="entry name" value="Calcineurin-like_PHP"/>
</dbReference>
<dbReference type="PANTHER" id="PTHR22953:SF153">
    <property type="entry name" value="PURPLE ACID PHOSPHATASE"/>
    <property type="match status" value="1"/>
</dbReference>
<organism evidence="3 4">
    <name type="scientific">Snuella lapsa</name>
    <dbReference type="NCBI Taxonomy" id="870481"/>
    <lineage>
        <taxon>Bacteria</taxon>
        <taxon>Pseudomonadati</taxon>
        <taxon>Bacteroidota</taxon>
        <taxon>Flavobacteriia</taxon>
        <taxon>Flavobacteriales</taxon>
        <taxon>Flavobacteriaceae</taxon>
        <taxon>Snuella</taxon>
    </lineage>
</organism>
<dbReference type="Gene3D" id="3.60.21.10">
    <property type="match status" value="1"/>
</dbReference>
<dbReference type="SUPFAM" id="SSF49363">
    <property type="entry name" value="Purple acid phosphatase, N-terminal domain"/>
    <property type="match status" value="1"/>
</dbReference>